<evidence type="ECO:0000256" key="10">
    <source>
        <dbReference type="SAM" id="Phobius"/>
    </source>
</evidence>
<keyword evidence="4 10" id="KW-0812">Transmembrane</keyword>
<organism evidence="12">
    <name type="scientific">Darwinula stevensoni</name>
    <dbReference type="NCBI Taxonomy" id="69355"/>
    <lineage>
        <taxon>Eukaryota</taxon>
        <taxon>Metazoa</taxon>
        <taxon>Ecdysozoa</taxon>
        <taxon>Arthropoda</taxon>
        <taxon>Crustacea</taxon>
        <taxon>Oligostraca</taxon>
        <taxon>Ostracoda</taxon>
        <taxon>Podocopa</taxon>
        <taxon>Podocopida</taxon>
        <taxon>Darwinulocopina</taxon>
        <taxon>Darwinuloidea</taxon>
        <taxon>Darwinulidae</taxon>
        <taxon>Darwinula</taxon>
    </lineage>
</organism>
<gene>
    <name evidence="12" type="ORF">DSTB1V02_LOCUS1470</name>
</gene>
<evidence type="ECO:0000256" key="1">
    <source>
        <dbReference type="ARBA" id="ARBA00004141"/>
    </source>
</evidence>
<evidence type="ECO:0000256" key="9">
    <source>
        <dbReference type="ARBA" id="ARBA00031057"/>
    </source>
</evidence>
<dbReference type="SUPFAM" id="SSF81333">
    <property type="entry name" value="F1F0 ATP synthase subunit C"/>
    <property type="match status" value="1"/>
</dbReference>
<reference evidence="12" key="1">
    <citation type="submission" date="2020-11" db="EMBL/GenBank/DDBJ databases">
        <authorList>
            <person name="Tran Van P."/>
        </authorList>
    </citation>
    <scope>NUCLEOTIDE SEQUENCE</scope>
</reference>
<dbReference type="GO" id="GO:0033179">
    <property type="term" value="C:proton-transporting V-type ATPase, V0 domain"/>
    <property type="evidence" value="ECO:0007669"/>
    <property type="project" value="InterPro"/>
</dbReference>
<dbReference type="InterPro" id="IPR002379">
    <property type="entry name" value="ATPase_proteolipid_c-like_dom"/>
</dbReference>
<evidence type="ECO:0000256" key="3">
    <source>
        <dbReference type="ARBA" id="ARBA00022448"/>
    </source>
</evidence>
<proteinExistence type="inferred from homology"/>
<dbReference type="InterPro" id="IPR000245">
    <property type="entry name" value="ATPase_proteolipid_csu"/>
</dbReference>
<keyword evidence="6" id="KW-0406">Ion transport</keyword>
<feature type="transmembrane region" description="Helical" evidence="10">
    <location>
        <begin position="37"/>
        <end position="63"/>
    </location>
</feature>
<dbReference type="Pfam" id="PF00137">
    <property type="entry name" value="ATP-synt_C"/>
    <property type="match status" value="1"/>
</dbReference>
<dbReference type="Gene3D" id="1.20.120.610">
    <property type="entry name" value="lithium bound rotor ring of v- atpase"/>
    <property type="match status" value="1"/>
</dbReference>
<evidence type="ECO:0000256" key="4">
    <source>
        <dbReference type="ARBA" id="ARBA00022692"/>
    </source>
</evidence>
<name>A0A7R9A329_9CRUS</name>
<keyword evidence="5 10" id="KW-1133">Transmembrane helix</keyword>
<evidence type="ECO:0000256" key="2">
    <source>
        <dbReference type="ARBA" id="ARBA00007296"/>
    </source>
</evidence>
<evidence type="ECO:0000256" key="7">
    <source>
        <dbReference type="ARBA" id="ARBA00023136"/>
    </source>
</evidence>
<dbReference type="OrthoDB" id="1744869at2759"/>
<keyword evidence="3" id="KW-0813">Transport</keyword>
<dbReference type="CDD" id="cd18176">
    <property type="entry name" value="ATP-synt_Vo_c_ATP6C_rpt2"/>
    <property type="match status" value="1"/>
</dbReference>
<sequence length="68" mass="6928">MHLGAGVTVGLTGLAAGYATGIAGDVGVRSTAQQPRFFVGMILIQVFAGAMALYGLIVALLLYTLTTK</sequence>
<dbReference type="GO" id="GO:0046961">
    <property type="term" value="F:proton-transporting ATPase activity, rotational mechanism"/>
    <property type="evidence" value="ECO:0007669"/>
    <property type="project" value="InterPro"/>
</dbReference>
<accession>A0A7R9A329</accession>
<evidence type="ECO:0000256" key="8">
    <source>
        <dbReference type="ARBA" id="ARBA00029494"/>
    </source>
</evidence>
<evidence type="ECO:0000259" key="11">
    <source>
        <dbReference type="Pfam" id="PF00137"/>
    </source>
</evidence>
<dbReference type="EMBL" id="CAJPEV010000139">
    <property type="protein sequence ID" value="CAG0881255.1"/>
    <property type="molecule type" value="Genomic_DNA"/>
</dbReference>
<keyword evidence="7 10" id="KW-0472">Membrane</keyword>
<dbReference type="PRINTS" id="PR00122">
    <property type="entry name" value="VACATPASE"/>
</dbReference>
<feature type="domain" description="V-ATPase proteolipid subunit C-like" evidence="11">
    <location>
        <begin position="3"/>
        <end position="62"/>
    </location>
</feature>
<comment type="subcellular location">
    <subcellularLocation>
        <location evidence="1">Membrane</location>
        <topology evidence="1">Multi-pass membrane protein</topology>
    </subcellularLocation>
</comment>
<evidence type="ECO:0000256" key="5">
    <source>
        <dbReference type="ARBA" id="ARBA00022989"/>
    </source>
</evidence>
<evidence type="ECO:0000313" key="13">
    <source>
        <dbReference type="Proteomes" id="UP000677054"/>
    </source>
</evidence>
<dbReference type="EMBL" id="LR899656">
    <property type="protein sequence ID" value="CAD7241482.1"/>
    <property type="molecule type" value="Genomic_DNA"/>
</dbReference>
<dbReference type="AlphaFoldDB" id="A0A7R9A329"/>
<keyword evidence="13" id="KW-1185">Reference proteome</keyword>
<protein>
    <recommendedName>
        <fullName evidence="8">V-type proton ATPase 16 kDa proteolipid subunit c</fullName>
    </recommendedName>
    <alternativeName>
        <fullName evidence="9">Vacuolar proton pump 16 kDa proteolipid subunit c</fullName>
    </alternativeName>
</protein>
<evidence type="ECO:0000313" key="12">
    <source>
        <dbReference type="EMBL" id="CAD7241482.1"/>
    </source>
</evidence>
<dbReference type="PANTHER" id="PTHR10263">
    <property type="entry name" value="V-TYPE PROTON ATPASE PROTEOLIPID SUBUNIT"/>
    <property type="match status" value="1"/>
</dbReference>
<evidence type="ECO:0000256" key="6">
    <source>
        <dbReference type="ARBA" id="ARBA00023065"/>
    </source>
</evidence>
<dbReference type="Proteomes" id="UP000677054">
    <property type="component" value="Unassembled WGS sequence"/>
</dbReference>
<dbReference type="InterPro" id="IPR035921">
    <property type="entry name" value="F/V-ATP_Csub_sf"/>
</dbReference>
<comment type="similarity">
    <text evidence="2">Belongs to the V-ATPase proteolipid subunit family.</text>
</comment>